<feature type="domain" description="DUF6818" evidence="4">
    <location>
        <begin position="107"/>
        <end position="189"/>
    </location>
</feature>
<keyword evidence="6" id="KW-1185">Reference proteome</keyword>
<keyword evidence="3" id="KW-0472">Membrane</keyword>
<dbReference type="PANTHER" id="PTHR34409:SF1">
    <property type="entry name" value="MYB-LIKE DOMAIN-CONTAINING PROTEIN"/>
    <property type="match status" value="1"/>
</dbReference>
<accession>A0A0D7AES5</accession>
<dbReference type="EMBL" id="KN881836">
    <property type="protein sequence ID" value="KIY48376.1"/>
    <property type="molecule type" value="Genomic_DNA"/>
</dbReference>
<sequence length="374" mass="41434">MPDVAGPYIDPRLVALSQDNDNDFPSPREMLKSIGVRPAEKRAGSRRSDPKGKGKAVMPSSGKRKATAPPFDQPEAKRRRGGRSVGTPNYSSDDKEALLDFAEQHLPIGAKGWEGVAADFNEWAVAWDRPERTAKSLELKFKAWIRTSKPTSDAECPPEIERAHEIEYLINSRAETRDLDDDEEDVDEDIQRESDGKEPDDHVSFLAPVTAASIAPKVVRVKADPDAPASVPRSIQTAATRGARPSRASDLVAALTSNFDPSIRMSMQQQRATQLTETTASILMSQQLRDLQAENRRLQTELRQLQQELSDARHRETLATVQMLGTLLPTPNVCLLSLMGAVFMMVVLWLFMVKANSNLVKLEFLAVILMKAPL</sequence>
<feature type="transmembrane region" description="Helical" evidence="3">
    <location>
        <begin position="335"/>
        <end position="353"/>
    </location>
</feature>
<feature type="compositionally biased region" description="Basic and acidic residues" evidence="2">
    <location>
        <begin position="38"/>
        <end position="52"/>
    </location>
</feature>
<feature type="region of interest" description="Disordered" evidence="2">
    <location>
        <begin position="1"/>
        <end position="93"/>
    </location>
</feature>
<evidence type="ECO:0000259" key="4">
    <source>
        <dbReference type="Pfam" id="PF20681"/>
    </source>
</evidence>
<feature type="coiled-coil region" evidence="1">
    <location>
        <begin position="281"/>
        <end position="315"/>
    </location>
</feature>
<dbReference type="Proteomes" id="UP000054144">
    <property type="component" value="Unassembled WGS sequence"/>
</dbReference>
<gene>
    <name evidence="5" type="ORF">FISHEDRAFT_58994</name>
</gene>
<feature type="region of interest" description="Disordered" evidence="2">
    <location>
        <begin position="173"/>
        <end position="202"/>
    </location>
</feature>
<feature type="compositionally biased region" description="Acidic residues" evidence="2">
    <location>
        <begin position="178"/>
        <end position="188"/>
    </location>
</feature>
<dbReference type="OrthoDB" id="99432at2759"/>
<proteinExistence type="predicted"/>
<dbReference type="InterPro" id="IPR049203">
    <property type="entry name" value="DUF6818"/>
</dbReference>
<evidence type="ECO:0000256" key="3">
    <source>
        <dbReference type="SAM" id="Phobius"/>
    </source>
</evidence>
<evidence type="ECO:0000313" key="6">
    <source>
        <dbReference type="Proteomes" id="UP000054144"/>
    </source>
</evidence>
<keyword evidence="3" id="KW-1133">Transmembrane helix</keyword>
<reference evidence="5 6" key="1">
    <citation type="journal article" date="2015" name="Fungal Genet. Biol.">
        <title>Evolution of novel wood decay mechanisms in Agaricales revealed by the genome sequences of Fistulina hepatica and Cylindrobasidium torrendii.</title>
        <authorList>
            <person name="Floudas D."/>
            <person name="Held B.W."/>
            <person name="Riley R."/>
            <person name="Nagy L.G."/>
            <person name="Koehler G."/>
            <person name="Ransdell A.S."/>
            <person name="Younus H."/>
            <person name="Chow J."/>
            <person name="Chiniquy J."/>
            <person name="Lipzen A."/>
            <person name="Tritt A."/>
            <person name="Sun H."/>
            <person name="Haridas S."/>
            <person name="LaButti K."/>
            <person name="Ohm R.A."/>
            <person name="Kues U."/>
            <person name="Blanchette R.A."/>
            <person name="Grigoriev I.V."/>
            <person name="Minto R.E."/>
            <person name="Hibbett D.S."/>
        </authorList>
    </citation>
    <scope>NUCLEOTIDE SEQUENCE [LARGE SCALE GENOMIC DNA]</scope>
    <source>
        <strain evidence="5 6">ATCC 64428</strain>
    </source>
</reference>
<dbReference type="AlphaFoldDB" id="A0A0D7AES5"/>
<dbReference type="PANTHER" id="PTHR34409">
    <property type="entry name" value="SET DOMAIN-CONTAINING PROTEIN"/>
    <property type="match status" value="1"/>
</dbReference>
<evidence type="ECO:0000256" key="1">
    <source>
        <dbReference type="SAM" id="Coils"/>
    </source>
</evidence>
<feature type="compositionally biased region" description="Basic and acidic residues" evidence="2">
    <location>
        <begin position="189"/>
        <end position="202"/>
    </location>
</feature>
<keyword evidence="3" id="KW-0812">Transmembrane</keyword>
<name>A0A0D7AES5_9AGAR</name>
<organism evidence="5 6">
    <name type="scientific">Fistulina hepatica ATCC 64428</name>
    <dbReference type="NCBI Taxonomy" id="1128425"/>
    <lineage>
        <taxon>Eukaryota</taxon>
        <taxon>Fungi</taxon>
        <taxon>Dikarya</taxon>
        <taxon>Basidiomycota</taxon>
        <taxon>Agaricomycotina</taxon>
        <taxon>Agaricomycetes</taxon>
        <taxon>Agaricomycetidae</taxon>
        <taxon>Agaricales</taxon>
        <taxon>Fistulinaceae</taxon>
        <taxon>Fistulina</taxon>
    </lineage>
</organism>
<evidence type="ECO:0000256" key="2">
    <source>
        <dbReference type="SAM" id="MobiDB-lite"/>
    </source>
</evidence>
<keyword evidence="1" id="KW-0175">Coiled coil</keyword>
<evidence type="ECO:0000313" key="5">
    <source>
        <dbReference type="EMBL" id="KIY48376.1"/>
    </source>
</evidence>
<dbReference type="Pfam" id="PF20681">
    <property type="entry name" value="DUF6818"/>
    <property type="match status" value="1"/>
</dbReference>
<protein>
    <recommendedName>
        <fullName evidence="4">DUF6818 domain-containing protein</fullName>
    </recommendedName>
</protein>